<name>A0ABM9MY63_9LACO</name>
<dbReference type="Pfam" id="PF01548">
    <property type="entry name" value="DEDD_Tnp_IS110"/>
    <property type="match status" value="1"/>
</dbReference>
<reference evidence="2 3" key="1">
    <citation type="submission" date="2023-10" db="EMBL/GenBank/DDBJ databases">
        <authorList>
            <person name="Botero Cardona J."/>
        </authorList>
    </citation>
    <scope>NUCLEOTIDE SEQUENCE [LARGE SCALE GENOMIC DNA]</scope>
    <source>
        <strain evidence="2 3">R-55214</strain>
    </source>
</reference>
<dbReference type="EMBL" id="CAUZMB010000007">
    <property type="protein sequence ID" value="CAK1248587.1"/>
    <property type="molecule type" value="Genomic_DNA"/>
</dbReference>
<protein>
    <submittedName>
        <fullName evidence="2">Transposase</fullName>
    </submittedName>
</protein>
<dbReference type="InterPro" id="IPR002525">
    <property type="entry name" value="Transp_IS110-like_N"/>
</dbReference>
<evidence type="ECO:0000313" key="3">
    <source>
        <dbReference type="Proteomes" id="UP001314166"/>
    </source>
</evidence>
<proteinExistence type="predicted"/>
<evidence type="ECO:0000313" key="2">
    <source>
        <dbReference type="EMBL" id="CAK1248587.1"/>
    </source>
</evidence>
<feature type="domain" description="Transposase IS110-like N-terminal" evidence="1">
    <location>
        <begin position="5"/>
        <end position="78"/>
    </location>
</feature>
<sequence>MHYVVGIDVSKSISQVVVAVDQKNVESYKISHDVFGFHRLNTSIQQFDEFPDIVLEATGVYSRHLKHFIEHQYYPYRYKSASCQERIGPITVE</sequence>
<keyword evidence="3" id="KW-1185">Reference proteome</keyword>
<organism evidence="2 3">
    <name type="scientific">Fructobacillus evanidus</name>
    <dbReference type="NCBI Taxonomy" id="3064281"/>
    <lineage>
        <taxon>Bacteria</taxon>
        <taxon>Bacillati</taxon>
        <taxon>Bacillota</taxon>
        <taxon>Bacilli</taxon>
        <taxon>Lactobacillales</taxon>
        <taxon>Lactobacillaceae</taxon>
        <taxon>Fructobacillus</taxon>
    </lineage>
</organism>
<dbReference type="RefSeq" id="WP_338344171.1">
    <property type="nucleotide sequence ID" value="NZ_CAUZLH010000007.1"/>
</dbReference>
<dbReference type="Proteomes" id="UP001314166">
    <property type="component" value="Unassembled WGS sequence"/>
</dbReference>
<evidence type="ECO:0000259" key="1">
    <source>
        <dbReference type="Pfam" id="PF01548"/>
    </source>
</evidence>
<accession>A0ABM9MY63</accession>
<comment type="caution">
    <text evidence="2">The sequence shown here is derived from an EMBL/GenBank/DDBJ whole genome shotgun (WGS) entry which is preliminary data.</text>
</comment>
<gene>
    <name evidence="2" type="ORF">R55214_HHFBAMCI_01189</name>
</gene>